<dbReference type="RefSeq" id="WP_229906682.1">
    <property type="nucleotide sequence ID" value="NZ_BMWC01000012.1"/>
</dbReference>
<dbReference type="Proteomes" id="UP000617743">
    <property type="component" value="Unassembled WGS sequence"/>
</dbReference>
<name>A0ABQ2XQA1_9ACTN</name>
<evidence type="ECO:0000313" key="2">
    <source>
        <dbReference type="Proteomes" id="UP000617743"/>
    </source>
</evidence>
<keyword evidence="2" id="KW-1185">Reference proteome</keyword>
<accession>A0ABQ2XQA1</accession>
<proteinExistence type="predicted"/>
<comment type="caution">
    <text evidence="1">The sequence shown here is derived from an EMBL/GenBank/DDBJ whole genome shotgun (WGS) entry which is preliminary data.</text>
</comment>
<sequence length="204" mass="21990">MDADAPAGNQPGEATGVLGVLRPMRAEPGLLIHPTTDRRLATEHWLLATLPAPLRDRARSEWEQHRVAMLPLGGLFSAVRIPERLLTALSISTEAGCLDEFLAEALGGGPVICDPRFSRYYALVPAGMPATLHQMAKAWRALEVDCLGRGSYLGVPRLDAVSGEYVFASYWSVPMHSAAVLCNPLTVARLIAAGRHCVETEPEA</sequence>
<protein>
    <submittedName>
        <fullName evidence="1">Uncharacterized protein</fullName>
    </submittedName>
</protein>
<reference evidence="2" key="1">
    <citation type="journal article" date="2019" name="Int. J. Syst. Evol. Microbiol.">
        <title>The Global Catalogue of Microorganisms (GCM) 10K type strain sequencing project: providing services to taxonomists for standard genome sequencing and annotation.</title>
        <authorList>
            <consortium name="The Broad Institute Genomics Platform"/>
            <consortium name="The Broad Institute Genome Sequencing Center for Infectious Disease"/>
            <person name="Wu L."/>
            <person name="Ma J."/>
        </authorList>
    </citation>
    <scope>NUCLEOTIDE SEQUENCE [LARGE SCALE GENOMIC DNA]</scope>
    <source>
        <strain evidence="2">JCM 4866</strain>
    </source>
</reference>
<organism evidence="1 2">
    <name type="scientific">Streptomyces lomondensis</name>
    <dbReference type="NCBI Taxonomy" id="68229"/>
    <lineage>
        <taxon>Bacteria</taxon>
        <taxon>Bacillati</taxon>
        <taxon>Actinomycetota</taxon>
        <taxon>Actinomycetes</taxon>
        <taxon>Kitasatosporales</taxon>
        <taxon>Streptomycetaceae</taxon>
        <taxon>Streptomyces</taxon>
    </lineage>
</organism>
<dbReference type="EMBL" id="BMWC01000012">
    <property type="protein sequence ID" value="GGX26636.1"/>
    <property type="molecule type" value="Genomic_DNA"/>
</dbReference>
<gene>
    <name evidence="1" type="ORF">GCM10010383_66540</name>
</gene>
<evidence type="ECO:0000313" key="1">
    <source>
        <dbReference type="EMBL" id="GGX26636.1"/>
    </source>
</evidence>